<dbReference type="InterPro" id="IPR018062">
    <property type="entry name" value="HTH_AraC-typ_CS"/>
</dbReference>
<evidence type="ECO:0000256" key="1">
    <source>
        <dbReference type="ARBA" id="ARBA00023015"/>
    </source>
</evidence>
<keyword evidence="7" id="KW-1185">Reference proteome</keyword>
<dbReference type="GO" id="GO:0003700">
    <property type="term" value="F:DNA-binding transcription factor activity"/>
    <property type="evidence" value="ECO:0007669"/>
    <property type="project" value="InterPro"/>
</dbReference>
<dbReference type="Proteomes" id="UP000310636">
    <property type="component" value="Unassembled WGS sequence"/>
</dbReference>
<dbReference type="SMART" id="SM00342">
    <property type="entry name" value="HTH_ARAC"/>
    <property type="match status" value="1"/>
</dbReference>
<dbReference type="Pfam" id="PF01497">
    <property type="entry name" value="Peripla_BP_2"/>
    <property type="match status" value="1"/>
</dbReference>
<evidence type="ECO:0000259" key="5">
    <source>
        <dbReference type="PROSITE" id="PS50983"/>
    </source>
</evidence>
<dbReference type="Gene3D" id="1.10.10.60">
    <property type="entry name" value="Homeodomain-like"/>
    <property type="match status" value="2"/>
</dbReference>
<dbReference type="InterPro" id="IPR009057">
    <property type="entry name" value="Homeodomain-like_sf"/>
</dbReference>
<keyword evidence="2" id="KW-0238">DNA-binding</keyword>
<protein>
    <submittedName>
        <fullName evidence="6">Helix-turn-helix domain-containing protein</fullName>
    </submittedName>
</protein>
<dbReference type="SUPFAM" id="SSF53807">
    <property type="entry name" value="Helical backbone' metal receptor"/>
    <property type="match status" value="1"/>
</dbReference>
<dbReference type="PROSITE" id="PS01124">
    <property type="entry name" value="HTH_ARAC_FAMILY_2"/>
    <property type="match status" value="1"/>
</dbReference>
<evidence type="ECO:0000256" key="3">
    <source>
        <dbReference type="ARBA" id="ARBA00023163"/>
    </source>
</evidence>
<dbReference type="GO" id="GO:0043565">
    <property type="term" value="F:sequence-specific DNA binding"/>
    <property type="evidence" value="ECO:0007669"/>
    <property type="project" value="InterPro"/>
</dbReference>
<evidence type="ECO:0000313" key="6">
    <source>
        <dbReference type="EMBL" id="THF74717.1"/>
    </source>
</evidence>
<feature type="domain" description="Fe/B12 periplasmic-binding" evidence="5">
    <location>
        <begin position="303"/>
        <end position="561"/>
    </location>
</feature>
<proteinExistence type="predicted"/>
<dbReference type="Pfam" id="PF12833">
    <property type="entry name" value="HTH_18"/>
    <property type="match status" value="1"/>
</dbReference>
<dbReference type="SUPFAM" id="SSF46689">
    <property type="entry name" value="Homeodomain-like"/>
    <property type="match status" value="1"/>
</dbReference>
<name>A0A4S4BJ98_9BACL</name>
<dbReference type="InterPro" id="IPR002491">
    <property type="entry name" value="ABC_transptr_periplasmic_BD"/>
</dbReference>
<dbReference type="Gene3D" id="3.40.50.1980">
    <property type="entry name" value="Nitrogenase molybdenum iron protein domain"/>
    <property type="match status" value="2"/>
</dbReference>
<dbReference type="InterPro" id="IPR018060">
    <property type="entry name" value="HTH_AraC"/>
</dbReference>
<evidence type="ECO:0000256" key="2">
    <source>
        <dbReference type="ARBA" id="ARBA00023125"/>
    </source>
</evidence>
<sequence>MIIIITIAGGRRMEKSIELGARAERRNPPYPSALYVIRDCRREETYGDAETDIAAGGSYVLLAVAEGEGRARVDGLTYALGKNGLLAAEPGQRVTLHAASAIFAYYRLTFSAIPVPALEAGGAVAAPAGSVPSIVPSGPLACIPFSRCLEVCESVIRSGEEADEAKRYLHHVRFEELLRCLIEQNGGGSAESASDVRRAVGLTIERLKDRYMESLTVSQLAADARVPAGHYSKLFKELTGQIPLEYVNGLRIDRAKLLLRETNDRIHEIASQVGFASEFYFNRRFKQSVGMAPGRYRSQTRRQPRVTALFMEDSLLCLGITPIVQWAHPAWGTQEHLGLAGVPTFDVLRDEPDSLARFEPDLIIAKSEANGLGNHPLEQYERIAQTYPLAHRTREWKLTLRSLGSLLGREEQAEQAIARYDRKLEETQRLLSAPLRNRTYACLRLTAGEISVDREYSTPFLNGDLGLEPHPLVRELIFKAGREAVSAEWLAELDADYIFYTFDKWHEQGEGLERRQLLTPGWRAIPTVRSGGAFEVDFMVWMNQGYIANSRKLDDMVRLLK</sequence>
<dbReference type="AlphaFoldDB" id="A0A4S4BJ98"/>
<reference evidence="6 7" key="1">
    <citation type="submission" date="2019-04" db="EMBL/GenBank/DDBJ databases">
        <title>Cohnella sp. nov. isolated from preserved vegetables.</title>
        <authorList>
            <person name="Lin S.-Y."/>
            <person name="Hung M.-H."/>
            <person name="Young C.-C."/>
        </authorList>
    </citation>
    <scope>NUCLEOTIDE SEQUENCE [LARGE SCALE GENOMIC DNA]</scope>
    <source>
        <strain evidence="6 7">CC-MHH1044</strain>
    </source>
</reference>
<accession>A0A4S4BJ98</accession>
<dbReference type="PANTHER" id="PTHR43280:SF2">
    <property type="entry name" value="HTH-TYPE TRANSCRIPTIONAL REGULATOR EXSA"/>
    <property type="match status" value="1"/>
</dbReference>
<evidence type="ECO:0000259" key="4">
    <source>
        <dbReference type="PROSITE" id="PS01124"/>
    </source>
</evidence>
<gene>
    <name evidence="6" type="ORF">E6C55_24210</name>
</gene>
<dbReference type="OrthoDB" id="9783876at2"/>
<dbReference type="PRINTS" id="PR00032">
    <property type="entry name" value="HTHARAC"/>
</dbReference>
<dbReference type="PROSITE" id="PS50983">
    <property type="entry name" value="FE_B12_PBP"/>
    <property type="match status" value="1"/>
</dbReference>
<dbReference type="InterPro" id="IPR020449">
    <property type="entry name" value="Tscrpt_reg_AraC-type_HTH"/>
</dbReference>
<dbReference type="PROSITE" id="PS00041">
    <property type="entry name" value="HTH_ARAC_FAMILY_1"/>
    <property type="match status" value="1"/>
</dbReference>
<feature type="domain" description="HTH araC/xylS-type" evidence="4">
    <location>
        <begin position="197"/>
        <end position="299"/>
    </location>
</feature>
<keyword evidence="1" id="KW-0805">Transcription regulation</keyword>
<organism evidence="6 7">
    <name type="scientific">Cohnella fermenti</name>
    <dbReference type="NCBI Taxonomy" id="2565925"/>
    <lineage>
        <taxon>Bacteria</taxon>
        <taxon>Bacillati</taxon>
        <taxon>Bacillota</taxon>
        <taxon>Bacilli</taxon>
        <taxon>Bacillales</taxon>
        <taxon>Paenibacillaceae</taxon>
        <taxon>Cohnella</taxon>
    </lineage>
</organism>
<evidence type="ECO:0000313" key="7">
    <source>
        <dbReference type="Proteomes" id="UP000310636"/>
    </source>
</evidence>
<comment type="caution">
    <text evidence="6">The sequence shown here is derived from an EMBL/GenBank/DDBJ whole genome shotgun (WGS) entry which is preliminary data.</text>
</comment>
<keyword evidence="3" id="KW-0804">Transcription</keyword>
<dbReference type="PANTHER" id="PTHR43280">
    <property type="entry name" value="ARAC-FAMILY TRANSCRIPTIONAL REGULATOR"/>
    <property type="match status" value="1"/>
</dbReference>
<dbReference type="EMBL" id="SSOB01000038">
    <property type="protein sequence ID" value="THF74717.1"/>
    <property type="molecule type" value="Genomic_DNA"/>
</dbReference>